<dbReference type="Gene3D" id="3.40.1550.10">
    <property type="entry name" value="CheC-like"/>
    <property type="match status" value="1"/>
</dbReference>
<dbReference type="SUPFAM" id="SSF103039">
    <property type="entry name" value="CheC-like"/>
    <property type="match status" value="1"/>
</dbReference>
<evidence type="ECO:0008006" key="4">
    <source>
        <dbReference type="Google" id="ProtNLM"/>
    </source>
</evidence>
<protein>
    <recommendedName>
        <fullName evidence="4">Chemotaxis phosphatase CheX-like domain-containing protein</fullName>
    </recommendedName>
</protein>
<keyword evidence="1" id="KW-0145">Chemotaxis</keyword>
<sequence length="155" mass="16793">MTPKKEMIERVASRTLEDAAYILASRESDPPDISSWPALGARLSFASPLEGYCELWAPSEITALLATNILGIAEGSPDALDLSFDAMTETLNILCGYLMTEIAQDDPTPSYGMPTRREGIEPFPEGSRGVNVWLASEGHPILVRACFGNHTHQAA</sequence>
<gene>
    <name evidence="2" type="ORF">ACFL6M_00135</name>
</gene>
<evidence type="ECO:0000256" key="1">
    <source>
        <dbReference type="ARBA" id="ARBA00022500"/>
    </source>
</evidence>
<dbReference type="InterPro" id="IPR028976">
    <property type="entry name" value="CheC-like_sf"/>
</dbReference>
<accession>A0ABV6YIG9</accession>
<keyword evidence="3" id="KW-1185">Reference proteome</keyword>
<evidence type="ECO:0000313" key="3">
    <source>
        <dbReference type="Proteomes" id="UP001593833"/>
    </source>
</evidence>
<evidence type="ECO:0000313" key="2">
    <source>
        <dbReference type="EMBL" id="MFC1571984.1"/>
    </source>
</evidence>
<comment type="caution">
    <text evidence="2">The sequence shown here is derived from an EMBL/GenBank/DDBJ whole genome shotgun (WGS) entry which is preliminary data.</text>
</comment>
<dbReference type="Proteomes" id="UP001593833">
    <property type="component" value="Unassembled WGS sequence"/>
</dbReference>
<organism evidence="2 3">
    <name type="scientific">Eiseniibacteriota bacterium</name>
    <dbReference type="NCBI Taxonomy" id="2212470"/>
    <lineage>
        <taxon>Bacteria</taxon>
        <taxon>Candidatus Eiseniibacteriota</taxon>
    </lineage>
</organism>
<dbReference type="EMBL" id="JBHPKH010000001">
    <property type="protein sequence ID" value="MFC1571984.1"/>
    <property type="molecule type" value="Genomic_DNA"/>
</dbReference>
<proteinExistence type="predicted"/>
<name>A0ABV6YIG9_UNCEI</name>
<reference evidence="2 3" key="1">
    <citation type="submission" date="2024-09" db="EMBL/GenBank/DDBJ databases">
        <authorList>
            <person name="D'Angelo T."/>
        </authorList>
    </citation>
    <scope>NUCLEOTIDE SEQUENCE [LARGE SCALE GENOMIC DNA]</scope>
    <source>
        <strain evidence="2">SAG AM-320-E07</strain>
    </source>
</reference>